<evidence type="ECO:0000256" key="1">
    <source>
        <dbReference type="SAM" id="MobiDB-lite"/>
    </source>
</evidence>
<name>A0A6L2NL80_TANCI</name>
<dbReference type="AlphaFoldDB" id="A0A6L2NL80"/>
<feature type="compositionally biased region" description="Basic and acidic residues" evidence="1">
    <location>
        <begin position="61"/>
        <end position="70"/>
    </location>
</feature>
<protein>
    <submittedName>
        <fullName evidence="2">Uncharacterized protein</fullName>
    </submittedName>
</protein>
<gene>
    <name evidence="2" type="ORF">Tci_058996</name>
</gene>
<proteinExistence type="predicted"/>
<dbReference type="PANTHER" id="PTHR46700">
    <property type="entry name" value="ARM REPEAT SUPERFAMILY PROTEIN"/>
    <property type="match status" value="1"/>
</dbReference>
<dbReference type="EMBL" id="BKCJ010009448">
    <property type="protein sequence ID" value="GEU87018.1"/>
    <property type="molecule type" value="Genomic_DNA"/>
</dbReference>
<dbReference type="PROSITE" id="PS51257">
    <property type="entry name" value="PROKAR_LIPOPROTEIN"/>
    <property type="match status" value="1"/>
</dbReference>
<organism evidence="2">
    <name type="scientific">Tanacetum cinerariifolium</name>
    <name type="common">Dalmatian daisy</name>
    <name type="synonym">Chrysanthemum cinerariifolium</name>
    <dbReference type="NCBI Taxonomy" id="118510"/>
    <lineage>
        <taxon>Eukaryota</taxon>
        <taxon>Viridiplantae</taxon>
        <taxon>Streptophyta</taxon>
        <taxon>Embryophyta</taxon>
        <taxon>Tracheophyta</taxon>
        <taxon>Spermatophyta</taxon>
        <taxon>Magnoliopsida</taxon>
        <taxon>eudicotyledons</taxon>
        <taxon>Gunneridae</taxon>
        <taxon>Pentapetalae</taxon>
        <taxon>asterids</taxon>
        <taxon>campanulids</taxon>
        <taxon>Asterales</taxon>
        <taxon>Asteraceae</taxon>
        <taxon>Asteroideae</taxon>
        <taxon>Anthemideae</taxon>
        <taxon>Anthemidinae</taxon>
        <taxon>Tanacetum</taxon>
    </lineage>
</organism>
<dbReference type="Gene3D" id="1.25.10.10">
    <property type="entry name" value="Leucine-rich Repeat Variant"/>
    <property type="match status" value="1"/>
</dbReference>
<sequence length="142" mass="16069">MAKIQQNNNNRKSVTTTFSIWSSCHRKILNALRCGTHHHHHRRHTTTTTTTKNQQPPPLKQDPKPKKSEKLSELLKMCEMYEEEEEEEVRRMCKDDGDGGVRMNFGLLGVIPPLVAMVDSGSGEEKTVALYALLNLGIANDE</sequence>
<feature type="region of interest" description="Disordered" evidence="1">
    <location>
        <begin position="35"/>
        <end position="70"/>
    </location>
</feature>
<feature type="compositionally biased region" description="Basic residues" evidence="1">
    <location>
        <begin position="35"/>
        <end position="45"/>
    </location>
</feature>
<evidence type="ECO:0000313" key="2">
    <source>
        <dbReference type="EMBL" id="GEU87018.1"/>
    </source>
</evidence>
<comment type="caution">
    <text evidence="2">The sequence shown here is derived from an EMBL/GenBank/DDBJ whole genome shotgun (WGS) entry which is preliminary data.</text>
</comment>
<accession>A0A6L2NL80</accession>
<reference evidence="2" key="1">
    <citation type="journal article" date="2019" name="Sci. Rep.">
        <title>Draft genome of Tanacetum cinerariifolium, the natural source of mosquito coil.</title>
        <authorList>
            <person name="Yamashiro T."/>
            <person name="Shiraishi A."/>
            <person name="Satake H."/>
            <person name="Nakayama K."/>
        </authorList>
    </citation>
    <scope>NUCLEOTIDE SEQUENCE</scope>
</reference>
<dbReference type="PANTHER" id="PTHR46700:SF1">
    <property type="entry name" value="ARM REPEAT SUPERFAMILY PROTEIN"/>
    <property type="match status" value="1"/>
</dbReference>
<dbReference type="InterPro" id="IPR011989">
    <property type="entry name" value="ARM-like"/>
</dbReference>